<feature type="compositionally biased region" description="Polar residues" evidence="2">
    <location>
        <begin position="385"/>
        <end position="394"/>
    </location>
</feature>
<dbReference type="InParanoid" id="L8Y6X8"/>
<feature type="compositionally biased region" description="Basic and acidic residues" evidence="2">
    <location>
        <begin position="396"/>
        <end position="405"/>
    </location>
</feature>
<name>L8Y6X8_TUPCH</name>
<evidence type="ECO:0000313" key="5">
    <source>
        <dbReference type="Proteomes" id="UP000011518"/>
    </source>
</evidence>
<dbReference type="InterPro" id="IPR049367">
    <property type="entry name" value="TX13C/D_rpt"/>
</dbReference>
<dbReference type="GO" id="GO:0003729">
    <property type="term" value="F:mRNA binding"/>
    <property type="evidence" value="ECO:0007669"/>
    <property type="project" value="TreeGrafter"/>
</dbReference>
<dbReference type="Proteomes" id="UP000011518">
    <property type="component" value="Unassembled WGS sequence"/>
</dbReference>
<dbReference type="PANTHER" id="PTHR23111:SF28">
    <property type="entry name" value="TESTIS-EXPRESSED PROTEIN 13D"/>
    <property type="match status" value="1"/>
</dbReference>
<evidence type="ECO:0000313" key="4">
    <source>
        <dbReference type="EMBL" id="ELV11982.1"/>
    </source>
</evidence>
<reference evidence="5" key="2">
    <citation type="journal article" date="2013" name="Nat. Commun.">
        <title>Genome of the Chinese tree shrew.</title>
        <authorList>
            <person name="Fan Y."/>
            <person name="Huang Z.Y."/>
            <person name="Cao C.C."/>
            <person name="Chen C.S."/>
            <person name="Chen Y.X."/>
            <person name="Fan D.D."/>
            <person name="He J."/>
            <person name="Hou H.L."/>
            <person name="Hu L."/>
            <person name="Hu X.T."/>
            <person name="Jiang X.T."/>
            <person name="Lai R."/>
            <person name="Lang Y.S."/>
            <person name="Liang B."/>
            <person name="Liao S.G."/>
            <person name="Mu D."/>
            <person name="Ma Y.Y."/>
            <person name="Niu Y.Y."/>
            <person name="Sun X.Q."/>
            <person name="Xia J.Q."/>
            <person name="Xiao J."/>
            <person name="Xiong Z.Q."/>
            <person name="Xu L."/>
            <person name="Yang L."/>
            <person name="Zhang Y."/>
            <person name="Zhao W."/>
            <person name="Zhao X.D."/>
            <person name="Zheng Y.T."/>
            <person name="Zhou J.M."/>
            <person name="Zhu Y.B."/>
            <person name="Zhang G.J."/>
            <person name="Wang J."/>
            <person name="Yao Y.G."/>
        </authorList>
    </citation>
    <scope>NUCLEOTIDE SEQUENCE [LARGE SCALE GENOMIC DNA]</scope>
</reference>
<feature type="region of interest" description="Disordered" evidence="2">
    <location>
        <begin position="289"/>
        <end position="405"/>
    </location>
</feature>
<dbReference type="EMBL" id="KB364794">
    <property type="protein sequence ID" value="ELV11982.1"/>
    <property type="molecule type" value="Genomic_DNA"/>
</dbReference>
<gene>
    <name evidence="4" type="ORF">TREES_T100017356</name>
</gene>
<dbReference type="Pfam" id="PF20868">
    <property type="entry name" value="TX13_rpt"/>
    <property type="match status" value="1"/>
</dbReference>
<evidence type="ECO:0000256" key="2">
    <source>
        <dbReference type="SAM" id="MobiDB-lite"/>
    </source>
</evidence>
<comment type="similarity">
    <text evidence="1">Belongs to the TEX13 family.</text>
</comment>
<organism evidence="4 5">
    <name type="scientific">Tupaia chinensis</name>
    <name type="common">Chinese tree shrew</name>
    <name type="synonym">Tupaia belangeri chinensis</name>
    <dbReference type="NCBI Taxonomy" id="246437"/>
    <lineage>
        <taxon>Eukaryota</taxon>
        <taxon>Metazoa</taxon>
        <taxon>Chordata</taxon>
        <taxon>Craniata</taxon>
        <taxon>Vertebrata</taxon>
        <taxon>Euteleostomi</taxon>
        <taxon>Mammalia</taxon>
        <taxon>Eutheria</taxon>
        <taxon>Euarchontoglires</taxon>
        <taxon>Scandentia</taxon>
        <taxon>Tupaiidae</taxon>
        <taxon>Tupaia</taxon>
    </lineage>
</organism>
<dbReference type="KEGG" id="tup:102498750"/>
<dbReference type="PANTHER" id="PTHR23111">
    <property type="entry name" value="ZINC FINGER PROTEIN"/>
    <property type="match status" value="1"/>
</dbReference>
<protein>
    <submittedName>
        <fullName evidence="4">Testis-expressed sequence 13A protein</fullName>
    </submittedName>
</protein>
<dbReference type="AlphaFoldDB" id="L8Y6X8"/>
<accession>L8Y6X8</accession>
<sequence>MALDFGDHASGFRHNDVIRFINNEVLMNGGGPEFYIAFRSRPWSEVEDRLQTVVSDPQVPRTIKRACAWSALALSVRIVARQQEQQAYRVRRLQEQVEEWEAATWALVAELQQTRDEREEMAAQLCFTQAALQQALNECDVLRGRLLQAERLAQATSLAHTVPGSQPEQHGSVVWPPNFDQPRDTVAMGGPGRLYFEAQVPAPTAVLHVPGPSGPWAQAVQPPQPMPVLFPFPPPFLVGVPCLQAIPTAVVMETEAVVVPSGTYPLVPWTTAGLQGMIPLWDLDNNIQEGGPEILQGSAPLGDSISHNHQEDQEGSQGLSFLRDSGCHNQESDLKRPQGTAALGISGSCNQEKGPERPQGMAPIGNRESQSLEEDLERPHETVSLGDSWSQSQEETLEKPPETGP</sequence>
<evidence type="ECO:0000256" key="1">
    <source>
        <dbReference type="ARBA" id="ARBA00008287"/>
    </source>
</evidence>
<reference evidence="5" key="1">
    <citation type="submission" date="2012-07" db="EMBL/GenBank/DDBJ databases">
        <title>Genome of the Chinese tree shrew, a rising model animal genetically related to primates.</title>
        <authorList>
            <person name="Zhang G."/>
            <person name="Fan Y."/>
            <person name="Yao Y."/>
            <person name="Huang Z."/>
        </authorList>
    </citation>
    <scope>NUCLEOTIDE SEQUENCE [LARGE SCALE GENOMIC DNA]</scope>
</reference>
<evidence type="ECO:0000259" key="3">
    <source>
        <dbReference type="Pfam" id="PF15186"/>
    </source>
</evidence>
<dbReference type="OrthoDB" id="9527063at2759"/>
<dbReference type="InterPro" id="IPR028193">
    <property type="entry name" value="TEX13A-D_N"/>
</dbReference>
<keyword evidence="5" id="KW-1185">Reference proteome</keyword>
<proteinExistence type="inferred from homology"/>
<feature type="domain" description="Testis-expressed protein 13 A-D N-terminal" evidence="3">
    <location>
        <begin position="5"/>
        <end position="150"/>
    </location>
</feature>
<dbReference type="Pfam" id="PF15186">
    <property type="entry name" value="TEX13"/>
    <property type="match status" value="1"/>
</dbReference>